<comment type="caution">
    <text evidence="5">The sequence shown here is derived from an EMBL/GenBank/DDBJ whole genome shotgun (WGS) entry which is preliminary data.</text>
</comment>
<dbReference type="EMBL" id="LOBU02000039">
    <property type="protein sequence ID" value="OKA03243.1"/>
    <property type="molecule type" value="Genomic_DNA"/>
</dbReference>
<dbReference type="GO" id="GO:0003677">
    <property type="term" value="F:DNA binding"/>
    <property type="evidence" value="ECO:0007669"/>
    <property type="project" value="UniProtKB-KW"/>
</dbReference>
<keyword evidence="8" id="KW-1185">Reference proteome</keyword>
<dbReference type="GO" id="GO:0006355">
    <property type="term" value="P:regulation of DNA-templated transcription"/>
    <property type="evidence" value="ECO:0007669"/>
    <property type="project" value="InterPro"/>
</dbReference>
<dbReference type="EMBL" id="LQCI01000024">
    <property type="protein sequence ID" value="KZB83181.1"/>
    <property type="molecule type" value="Genomic_DNA"/>
</dbReference>
<keyword evidence="1" id="KW-0805">Transcription regulation</keyword>
<dbReference type="AlphaFoldDB" id="A0A154MF96"/>
<proteinExistence type="predicted"/>
<dbReference type="Gene3D" id="1.10.10.10">
    <property type="entry name" value="Winged helix-like DNA-binding domain superfamily/Winged helix DNA-binding domain"/>
    <property type="match status" value="1"/>
</dbReference>
<protein>
    <recommendedName>
        <fullName evidence="4">HTH luxR-type domain-containing protein</fullName>
    </recommendedName>
</protein>
<dbReference type="SUPFAM" id="SSF46894">
    <property type="entry name" value="C-terminal effector domain of the bipartite response regulators"/>
    <property type="match status" value="1"/>
</dbReference>
<dbReference type="Proteomes" id="UP000186883">
    <property type="component" value="Unassembled WGS sequence"/>
</dbReference>
<dbReference type="InterPro" id="IPR036388">
    <property type="entry name" value="WH-like_DNA-bd_sf"/>
</dbReference>
<organism evidence="5 7">
    <name type="scientific">Amycolatopsis regifaucium</name>
    <dbReference type="NCBI Taxonomy" id="546365"/>
    <lineage>
        <taxon>Bacteria</taxon>
        <taxon>Bacillati</taxon>
        <taxon>Actinomycetota</taxon>
        <taxon>Actinomycetes</taxon>
        <taxon>Pseudonocardiales</taxon>
        <taxon>Pseudonocardiaceae</taxon>
        <taxon>Amycolatopsis</taxon>
    </lineage>
</organism>
<evidence type="ECO:0000259" key="4">
    <source>
        <dbReference type="PROSITE" id="PS50043"/>
    </source>
</evidence>
<evidence type="ECO:0000313" key="6">
    <source>
        <dbReference type="EMBL" id="OKA03243.1"/>
    </source>
</evidence>
<dbReference type="PROSITE" id="PS00622">
    <property type="entry name" value="HTH_LUXR_1"/>
    <property type="match status" value="1"/>
</dbReference>
<dbReference type="InterPro" id="IPR016032">
    <property type="entry name" value="Sig_transdc_resp-reg_C-effctor"/>
</dbReference>
<dbReference type="InterPro" id="IPR000792">
    <property type="entry name" value="Tscrpt_reg_LuxR_C"/>
</dbReference>
<feature type="domain" description="HTH luxR-type" evidence="4">
    <location>
        <begin position="324"/>
        <end position="389"/>
    </location>
</feature>
<evidence type="ECO:0000256" key="1">
    <source>
        <dbReference type="ARBA" id="ARBA00023015"/>
    </source>
</evidence>
<accession>A0A154MF96</accession>
<gene>
    <name evidence="6" type="ORF">ATP06_0237560</name>
    <name evidence="5" type="ORF">AVL48_36445</name>
</gene>
<dbReference type="Proteomes" id="UP000076321">
    <property type="component" value="Unassembled WGS sequence"/>
</dbReference>
<dbReference type="PROSITE" id="PS50043">
    <property type="entry name" value="HTH_LUXR_2"/>
    <property type="match status" value="1"/>
</dbReference>
<dbReference type="Pfam" id="PF00196">
    <property type="entry name" value="GerE"/>
    <property type="match status" value="1"/>
</dbReference>
<dbReference type="SMART" id="SM00421">
    <property type="entry name" value="HTH_LUXR"/>
    <property type="match status" value="1"/>
</dbReference>
<dbReference type="PRINTS" id="PR00038">
    <property type="entry name" value="HTHLUXR"/>
</dbReference>
<name>A0A154MF96_9PSEU</name>
<evidence type="ECO:0000313" key="7">
    <source>
        <dbReference type="Proteomes" id="UP000076321"/>
    </source>
</evidence>
<keyword evidence="3" id="KW-0804">Transcription</keyword>
<evidence type="ECO:0000256" key="2">
    <source>
        <dbReference type="ARBA" id="ARBA00023125"/>
    </source>
</evidence>
<evidence type="ECO:0000256" key="3">
    <source>
        <dbReference type="ARBA" id="ARBA00023163"/>
    </source>
</evidence>
<dbReference type="PANTHER" id="PTHR44688:SF16">
    <property type="entry name" value="DNA-BINDING TRANSCRIPTIONAL ACTIVATOR DEVR_DOSR"/>
    <property type="match status" value="1"/>
</dbReference>
<reference evidence="5 7" key="1">
    <citation type="submission" date="2015-12" db="EMBL/GenBank/DDBJ databases">
        <title>Amycolatopsis regifaucium genome sequencing and assembly.</title>
        <authorList>
            <person name="Mayilraj S."/>
        </authorList>
    </citation>
    <scope>NUCLEOTIDE SEQUENCE [LARGE SCALE GENOMIC DNA]</scope>
    <source>
        <strain evidence="5 7">GY080</strain>
    </source>
</reference>
<dbReference type="CDD" id="cd06170">
    <property type="entry name" value="LuxR_C_like"/>
    <property type="match status" value="1"/>
</dbReference>
<keyword evidence="2" id="KW-0238">DNA-binding</keyword>
<dbReference type="PANTHER" id="PTHR44688">
    <property type="entry name" value="DNA-BINDING TRANSCRIPTIONAL ACTIVATOR DEVR_DOSR"/>
    <property type="match status" value="1"/>
</dbReference>
<evidence type="ECO:0000313" key="5">
    <source>
        <dbReference type="EMBL" id="KZB83181.1"/>
    </source>
</evidence>
<sequence length="398" mass="43521">MPKLHEGCPATAALAKLLQCTDRPGAVREAEIALADDSCTKYARCVWYGVSVLICAGELMRADTHLRKLENLSDDPLDDVVTLLRAQHAKHVGDVLGMRKLLDRLISSSPHRFAHDLAMPFLVEALATAGEVAAAEAVLDEYDFDELLAGRPAVRPLLLAIRGELHLVAGRPAAALTDMLACLRGPVSDVAAHSSLVRRRGVAALAAAADGRFELASALAKEEEEAARGWGGLAYVGWAQYVRAMVEEPHRPSRLLNDAIDLLDATLSPAGLAATLYEQGVRLMESGDDTAAREQFKRVGQLARRLGNTKVAEMADKMLSELTQYLQQTSLTAQELKIAEMAQAGYSNKQIAERLVLTVRTIEFHLSNVYRKLRISGRRALMHKTLETRPEGHRLQEK</sequence>
<reference evidence="6 8" key="2">
    <citation type="submission" date="2016-11" db="EMBL/GenBank/DDBJ databases">
        <title>Genome sequencing of Amycolatopsis regifaucium.</title>
        <authorList>
            <person name="Mayilraj S."/>
            <person name="Kaur N."/>
        </authorList>
    </citation>
    <scope>NUCLEOTIDE SEQUENCE [LARGE SCALE GENOMIC DNA]</scope>
    <source>
        <strain evidence="6 8">GY080</strain>
    </source>
</reference>
<evidence type="ECO:0000313" key="8">
    <source>
        <dbReference type="Proteomes" id="UP000186883"/>
    </source>
</evidence>